<dbReference type="Proteomes" id="UP000293719">
    <property type="component" value="Chromosome"/>
</dbReference>
<protein>
    <submittedName>
        <fullName evidence="1">Uncharacterized protein</fullName>
    </submittedName>
</protein>
<evidence type="ECO:0000313" key="2">
    <source>
        <dbReference type="Proteomes" id="UP000293719"/>
    </source>
</evidence>
<sequence>MDTRVLDRPAQAGTQAGGPALKHVELELALGAQDIRVEGFEAAVRNACADCGVAFLFNLPVFGTDEAQRVAAAGWREGKAAEPEFAFVTLGADGSTITIDRRCDCLDHAADVARAWFDLMTV</sequence>
<gene>
    <name evidence="1" type="ORF">E0E05_05155</name>
</gene>
<evidence type="ECO:0000313" key="1">
    <source>
        <dbReference type="EMBL" id="QBK30039.1"/>
    </source>
</evidence>
<proteinExistence type="predicted"/>
<dbReference type="AlphaFoldDB" id="A0A4P6V0A3"/>
<accession>A0A4P6V0A3</accession>
<dbReference type="KEGG" id="rpod:E0E05_05155"/>
<dbReference type="GeneID" id="90766678"/>
<reference evidence="1 2" key="1">
    <citation type="journal article" date="2017" name="Int. J. Syst. Evol. Microbiol.">
        <title>Roseitalea porphyridii gen. nov., sp. nov., isolated from a red alga, and reclassification of Hoeflea suaedae Chung et al. 2013 as Pseudohoeflea suaedae gen. nov., comb. nov.</title>
        <authorList>
            <person name="Hyeon J.W."/>
            <person name="Jeong S.E."/>
            <person name="Baek K."/>
            <person name="Jeon C.O."/>
        </authorList>
    </citation>
    <scope>NUCLEOTIDE SEQUENCE [LARGE SCALE GENOMIC DNA]</scope>
    <source>
        <strain evidence="1 2">MA7-20</strain>
    </source>
</reference>
<keyword evidence="2" id="KW-1185">Reference proteome</keyword>
<dbReference type="OrthoDB" id="7907761at2"/>
<dbReference type="EMBL" id="CP036532">
    <property type="protein sequence ID" value="QBK30039.1"/>
    <property type="molecule type" value="Genomic_DNA"/>
</dbReference>
<organism evidence="1 2">
    <name type="scientific">Roseitalea porphyridii</name>
    <dbReference type="NCBI Taxonomy" id="1852022"/>
    <lineage>
        <taxon>Bacteria</taxon>
        <taxon>Pseudomonadati</taxon>
        <taxon>Pseudomonadota</taxon>
        <taxon>Alphaproteobacteria</taxon>
        <taxon>Hyphomicrobiales</taxon>
        <taxon>Ahrensiaceae</taxon>
        <taxon>Roseitalea</taxon>
    </lineage>
</organism>
<dbReference type="RefSeq" id="WP_131615744.1">
    <property type="nucleotide sequence ID" value="NZ_CP036532.1"/>
</dbReference>
<name>A0A4P6V0A3_9HYPH</name>